<feature type="compositionally biased region" description="Acidic residues" evidence="1">
    <location>
        <begin position="420"/>
        <end position="432"/>
    </location>
</feature>
<feature type="region of interest" description="Disordered" evidence="1">
    <location>
        <begin position="317"/>
        <end position="340"/>
    </location>
</feature>
<feature type="compositionally biased region" description="Low complexity" evidence="1">
    <location>
        <begin position="117"/>
        <end position="129"/>
    </location>
</feature>
<dbReference type="PROSITE" id="PS50178">
    <property type="entry name" value="ZF_FYVE"/>
    <property type="match status" value="1"/>
</dbReference>
<feature type="compositionally biased region" description="Basic and acidic residues" evidence="1">
    <location>
        <begin position="459"/>
        <end position="485"/>
    </location>
</feature>
<dbReference type="Pfam" id="PF01363">
    <property type="entry name" value="FYVE"/>
    <property type="match status" value="1"/>
</dbReference>
<feature type="region of interest" description="Disordered" evidence="1">
    <location>
        <begin position="264"/>
        <end position="299"/>
    </location>
</feature>
<feature type="region of interest" description="Disordered" evidence="1">
    <location>
        <begin position="982"/>
        <end position="1017"/>
    </location>
</feature>
<evidence type="ECO:0000313" key="3">
    <source>
        <dbReference type="Proteomes" id="UP000005239"/>
    </source>
</evidence>
<feature type="region of interest" description="Disordered" evidence="1">
    <location>
        <begin position="39"/>
        <end position="64"/>
    </location>
</feature>
<dbReference type="GO" id="GO:0031901">
    <property type="term" value="C:early endosome membrane"/>
    <property type="evidence" value="ECO:0000318"/>
    <property type="project" value="GO_Central"/>
</dbReference>
<feature type="region of interest" description="Disordered" evidence="1">
    <location>
        <begin position="91"/>
        <end position="129"/>
    </location>
</feature>
<feature type="compositionally biased region" description="Basic and acidic residues" evidence="1">
    <location>
        <begin position="91"/>
        <end position="116"/>
    </location>
</feature>
<proteinExistence type="predicted"/>
<dbReference type="Gene3D" id="3.30.500.40">
    <property type="match status" value="1"/>
</dbReference>
<feature type="compositionally biased region" description="Acidic residues" evidence="1">
    <location>
        <begin position="569"/>
        <end position="584"/>
    </location>
</feature>
<reference evidence="2" key="2">
    <citation type="submission" date="2022-06" db="UniProtKB">
        <authorList>
            <consortium name="EnsemblMetazoa"/>
        </authorList>
    </citation>
    <scope>IDENTIFICATION</scope>
    <source>
        <strain evidence="2">PS312</strain>
    </source>
</reference>
<accession>A0A8R1YWJ4</accession>
<feature type="compositionally biased region" description="Polar residues" evidence="1">
    <location>
        <begin position="869"/>
        <end position="878"/>
    </location>
</feature>
<dbReference type="InterPro" id="IPR000306">
    <property type="entry name" value="Znf_FYVE"/>
</dbReference>
<feature type="region of interest" description="Disordered" evidence="1">
    <location>
        <begin position="689"/>
        <end position="715"/>
    </location>
</feature>
<dbReference type="Gene3D" id="3.30.1360.220">
    <property type="entry name" value="Domain of unknown function (DUF3480), N-terminal subdomain"/>
    <property type="match status" value="1"/>
</dbReference>
<accession>A0A2A6B7U5</accession>
<dbReference type="SMART" id="SM00064">
    <property type="entry name" value="FYVE"/>
    <property type="match status" value="1"/>
</dbReference>
<reference evidence="3" key="1">
    <citation type="journal article" date="2008" name="Nat. Genet.">
        <title>The Pristionchus pacificus genome provides a unique perspective on nematode lifestyle and parasitism.</title>
        <authorList>
            <person name="Dieterich C."/>
            <person name="Clifton S.W."/>
            <person name="Schuster L.N."/>
            <person name="Chinwalla A."/>
            <person name="Delehaunty K."/>
            <person name="Dinkelacker I."/>
            <person name="Fulton L."/>
            <person name="Fulton R."/>
            <person name="Godfrey J."/>
            <person name="Minx P."/>
            <person name="Mitreva M."/>
            <person name="Roeseler W."/>
            <person name="Tian H."/>
            <person name="Witte H."/>
            <person name="Yang S.P."/>
            <person name="Wilson R.K."/>
            <person name="Sommer R.J."/>
        </authorList>
    </citation>
    <scope>NUCLEOTIDE SEQUENCE [LARGE SCALE GENOMIC DNA]</scope>
    <source>
        <strain evidence="3">PS312</strain>
    </source>
</reference>
<feature type="compositionally biased region" description="Acidic residues" evidence="1">
    <location>
        <begin position="689"/>
        <end position="711"/>
    </location>
</feature>
<dbReference type="Pfam" id="PF11979">
    <property type="entry name" value="SARA_C"/>
    <property type="match status" value="1"/>
</dbReference>
<dbReference type="PANTHER" id="PTHR46319">
    <property type="entry name" value="ZINC FINGER FYVE DOMAIN-CONTAINING PROTEIN"/>
    <property type="match status" value="1"/>
</dbReference>
<evidence type="ECO:0000256" key="1">
    <source>
        <dbReference type="SAM" id="MobiDB-lite"/>
    </source>
</evidence>
<dbReference type="CDD" id="cd15729">
    <property type="entry name" value="FYVE_endofin"/>
    <property type="match status" value="1"/>
</dbReference>
<dbReference type="SUPFAM" id="SSF57903">
    <property type="entry name" value="FYVE/PHD zinc finger"/>
    <property type="match status" value="1"/>
</dbReference>
<feature type="compositionally biased region" description="Acidic residues" evidence="1">
    <location>
        <begin position="613"/>
        <end position="633"/>
    </location>
</feature>
<feature type="compositionally biased region" description="Low complexity" evidence="1">
    <location>
        <begin position="196"/>
        <end position="210"/>
    </location>
</feature>
<dbReference type="Proteomes" id="UP000005239">
    <property type="component" value="Unassembled WGS sequence"/>
</dbReference>
<dbReference type="Gene3D" id="3.30.40.10">
    <property type="entry name" value="Zinc/RING finger domain, C3HC4 (zinc finger)"/>
    <property type="match status" value="1"/>
</dbReference>
<dbReference type="GO" id="GO:0016197">
    <property type="term" value="P:endosomal transport"/>
    <property type="evidence" value="ECO:0000318"/>
    <property type="project" value="GO_Central"/>
</dbReference>
<protein>
    <submittedName>
        <fullName evidence="2">Aka-1</fullName>
    </submittedName>
</protein>
<feature type="region of interest" description="Disordered" evidence="1">
    <location>
        <begin position="501"/>
        <end position="522"/>
    </location>
</feature>
<dbReference type="FunFam" id="3.30.40.10:FF:000084">
    <property type="entry name" value="Zinc finger, FYVE domain-containing 9b"/>
    <property type="match status" value="1"/>
</dbReference>
<evidence type="ECO:0000313" key="2">
    <source>
        <dbReference type="EnsemblMetazoa" id="PPA35300.1"/>
    </source>
</evidence>
<feature type="compositionally biased region" description="Low complexity" evidence="1">
    <location>
        <begin position="317"/>
        <end position="337"/>
    </location>
</feature>
<feature type="compositionally biased region" description="Basic and acidic residues" evidence="1">
    <location>
        <begin position="982"/>
        <end position="1000"/>
    </location>
</feature>
<dbReference type="SMART" id="SM01421">
    <property type="entry name" value="DUF3480"/>
    <property type="match status" value="1"/>
</dbReference>
<feature type="region of interest" description="Disordered" evidence="1">
    <location>
        <begin position="553"/>
        <end position="662"/>
    </location>
</feature>
<feature type="region of interest" description="Disordered" evidence="1">
    <location>
        <begin position="857"/>
        <end position="896"/>
    </location>
</feature>
<dbReference type="OrthoDB" id="5872154at2759"/>
<dbReference type="InterPro" id="IPR022557">
    <property type="entry name" value="SARA-like_C"/>
</dbReference>
<feature type="region of interest" description="Disordered" evidence="1">
    <location>
        <begin position="457"/>
        <end position="485"/>
    </location>
</feature>
<feature type="compositionally biased region" description="Basic and acidic residues" evidence="1">
    <location>
        <begin position="501"/>
        <end position="511"/>
    </location>
</feature>
<feature type="compositionally biased region" description="Basic and acidic residues" evidence="1">
    <location>
        <begin position="857"/>
        <end position="866"/>
    </location>
</feature>
<feature type="region of interest" description="Disordered" evidence="1">
    <location>
        <begin position="367"/>
        <end position="440"/>
    </location>
</feature>
<dbReference type="PANTHER" id="PTHR46319:SF3">
    <property type="entry name" value="ZINC FINGER FYVE DOMAIN-CONTAINING PROTEIN"/>
    <property type="match status" value="1"/>
</dbReference>
<keyword evidence="3" id="KW-1185">Reference proteome</keyword>
<dbReference type="GO" id="GO:0046872">
    <property type="term" value="F:metal ion binding"/>
    <property type="evidence" value="ECO:0007669"/>
    <property type="project" value="InterPro"/>
</dbReference>
<feature type="compositionally biased region" description="Basic and acidic residues" evidence="1">
    <location>
        <begin position="180"/>
        <end position="192"/>
    </location>
</feature>
<feature type="compositionally biased region" description="Basic and acidic residues" evidence="1">
    <location>
        <begin position="372"/>
        <end position="381"/>
    </location>
</feature>
<dbReference type="InterPro" id="IPR011011">
    <property type="entry name" value="Znf_FYVE_PHD"/>
</dbReference>
<dbReference type="InterPro" id="IPR017455">
    <property type="entry name" value="Znf_FYVE-rel"/>
</dbReference>
<feature type="region of interest" description="Disordered" evidence="1">
    <location>
        <begin position="180"/>
        <end position="237"/>
    </location>
</feature>
<organism evidence="2 3">
    <name type="scientific">Pristionchus pacificus</name>
    <name type="common">Parasitic nematode worm</name>
    <dbReference type="NCBI Taxonomy" id="54126"/>
    <lineage>
        <taxon>Eukaryota</taxon>
        <taxon>Metazoa</taxon>
        <taxon>Ecdysozoa</taxon>
        <taxon>Nematoda</taxon>
        <taxon>Chromadorea</taxon>
        <taxon>Rhabditida</taxon>
        <taxon>Rhabditina</taxon>
        <taxon>Diplogasteromorpha</taxon>
        <taxon>Diplogasteroidea</taxon>
        <taxon>Neodiplogasteridae</taxon>
        <taxon>Pristionchus</taxon>
    </lineage>
</organism>
<feature type="compositionally biased region" description="Low complexity" evidence="1">
    <location>
        <begin position="48"/>
        <end position="64"/>
    </location>
</feature>
<dbReference type="EnsemblMetazoa" id="PPA35300.1">
    <property type="protein sequence ID" value="PPA35300.1"/>
    <property type="gene ID" value="WBGene00273669"/>
</dbReference>
<dbReference type="InterPro" id="IPR013083">
    <property type="entry name" value="Znf_RING/FYVE/PHD"/>
</dbReference>
<name>A0A2A6B7U5_PRIPA</name>
<gene>
    <name evidence="2" type="primary">WBGene00273669</name>
</gene>
<sequence>MAALPDLDDLLDQLEGSVTAGAAPLATGRRGFFDPVPCFSTSRHNTTPGVAGPAAQAGPNGAGNRNAAEIEEKLSFVEFLKVTAKEAEELHQLQRLHDDQQESRGSRRVGSERRETGATAATAAPPRAASVPTLVVPDMPSLPDVPEGLPQLQQLQQLNGRAAEGRKAVRVEELALADKENRRQAEFEETGRENASLSPSLLPRLATPSPDLGVEMGEEAESEQQLMAPPTPSPEPCLVAVEEQPTLQQMQQQLQLQPFPATVQQPEQLQPQPSPPLQQEAERAAEAVEGGGEDEEFDEVLAYLAKCEGGITAAAPAAEPEPAAAPAASAASAAAAAPPSPIAVTPPSCNTAASFDVVSFQALPTDEMNESEMERELREVAQDFPDSDQPELVRGEEQNVTGDETFYSAVESLDRTRNEEGEEEIKDQEEEDGNVKEEEERQQIELMFVNESPLASRVAEVEDANRERAELEEEEGRRQAEEKQEIELMFVNESPLASRVAEVEDANRERAELEEEERSTLAEERQEIDLVFVNESSGDERVAEVEDANRERVEVTIVIDPSSTASEGNENEEEREEGDLQEVEEERKERHVAPLLVSPSISGGSAASMEVVEREDVEEMERETIDDEEEEPVVIEGEKKKGDDTVAEGTVPGQDPIDEDTVEADIDREPQPGEMLAAEKVLEFAAVEEAGDSMTEEEEGKLREEGEEEEGGQAPTPCYEVAVEDRPLDPSSAASLDAAAAAAASSSSGRAARFRDRVISDVHEIDGDEAPALPSRLTESELQLGKTPPVWIPDAECPMCMLCSAKFTFLLRRHHCRACGRVLCAACCGERMVLAYQPDKGKARVCSPCASTLQRVEEWEKEREGPPETATNGSNSTDAMEGEGPVPTPEGLQPGQQVGQQLQVEFGAGGMRKKSILKVRAASVTAEEAAAAGVVGGPSPALSIPPEGGGQRVIEESAVMTPAGSMVVVGSAPRGVVFRDGIKPGEHTADEQAREEEERQGGGGRMQPQLRKKSRKRAAVSRRVAALKVEEQLASALPTHTRPGLLLVQGGVRVWSSLRSVELSLAEGECVRIAVNRLLVVAVQICDAPYGDGRVMCAVSHGFHALGLDEVVFCLRFDPSSIREDEEQFFEEEERKETEKRKMRADLPITVVRRIEEILQSCFTSSDLADVRRMATRMPRLHTSIAAESDEEPPMTRHTMLVPACYQSTRHLPLSPSLPYVFAVPIQQTELPWALAAPMRVLLRLGLASGCYPTPLIIDPSREVVYTEETSSSVLKMFNDIGTWSYRMQHVVGGTVALSNEETTVRIPRHARQQMRKIVEINRNMLAWLCDVNTEADSHLICIETEQGLGPYESNIFTKGGERQKTGATFVIIDGALKTASARVQVSVCEDGIAVRLPSEGLVELINALLDGKDHFIDSGSHRLRVEWTEMDEPGAGTKLVSPIDGLYLGNKMQYGLTLERVISSTVQSPSLPETATRLSHVFNMRDNLIPPEDEAKVFSVAELVANETAGMVDEFLPLLTTIGVDTLALRITVERERIEYDVAEWTGLEGEQTRFRASLDKLVPVFVNVLGYIPHGFSIELWISIVSTTPLPMEI</sequence>